<dbReference type="Pfam" id="PF01385">
    <property type="entry name" value="OrfB_IS605"/>
    <property type="match status" value="1"/>
</dbReference>
<feature type="domain" description="Probable transposase IS891/IS1136/IS1341" evidence="7">
    <location>
        <begin position="164"/>
        <end position="254"/>
    </location>
</feature>
<dbReference type="InterPro" id="IPR021027">
    <property type="entry name" value="Transposase_put_HTH"/>
</dbReference>
<dbReference type="KEGG" id="bsen:DP114_22115"/>
<evidence type="ECO:0000313" key="10">
    <source>
        <dbReference type="EMBL" id="QDL10230.1"/>
    </source>
</evidence>
<organism evidence="10 11">
    <name type="scientific">Brasilonema sennae CENA114</name>
    <dbReference type="NCBI Taxonomy" id="415709"/>
    <lineage>
        <taxon>Bacteria</taxon>
        <taxon>Bacillati</taxon>
        <taxon>Cyanobacteriota</taxon>
        <taxon>Cyanophyceae</taxon>
        <taxon>Nostocales</taxon>
        <taxon>Scytonemataceae</taxon>
        <taxon>Brasilonema</taxon>
        <taxon>Bromeliae group (in: Brasilonema)</taxon>
    </lineage>
</organism>
<dbReference type="GO" id="GO:0003677">
    <property type="term" value="F:DNA binding"/>
    <property type="evidence" value="ECO:0007669"/>
    <property type="project" value="UniProtKB-KW"/>
</dbReference>
<keyword evidence="3" id="KW-0479">Metal-binding</keyword>
<keyword evidence="4" id="KW-0862">Zinc</keyword>
<evidence type="ECO:0000256" key="5">
    <source>
        <dbReference type="ARBA" id="ARBA00023125"/>
    </source>
</evidence>
<evidence type="ECO:0000256" key="6">
    <source>
        <dbReference type="ARBA" id="ARBA00023172"/>
    </source>
</evidence>
<dbReference type="GO" id="GO:0046872">
    <property type="term" value="F:metal ion binding"/>
    <property type="evidence" value="ECO:0007669"/>
    <property type="project" value="UniProtKB-KW"/>
</dbReference>
<dbReference type="NCBIfam" id="NF040570">
    <property type="entry name" value="guided_TnpB"/>
    <property type="match status" value="1"/>
</dbReference>
<evidence type="ECO:0000256" key="2">
    <source>
        <dbReference type="ARBA" id="ARBA00022578"/>
    </source>
</evidence>
<comment type="similarity">
    <text evidence="1">In the C-terminal section; belongs to the transposase 35 family.</text>
</comment>
<accession>A0A856MJ77</accession>
<dbReference type="InterPro" id="IPR001959">
    <property type="entry name" value="Transposase"/>
</dbReference>
<dbReference type="NCBIfam" id="TIGR01766">
    <property type="entry name" value="IS200/IS605 family accessory protein TnpB-like domain"/>
    <property type="match status" value="1"/>
</dbReference>
<evidence type="ECO:0000256" key="3">
    <source>
        <dbReference type="ARBA" id="ARBA00022723"/>
    </source>
</evidence>
<dbReference type="Pfam" id="PF12323">
    <property type="entry name" value="HTH_OrfB_IS605"/>
    <property type="match status" value="1"/>
</dbReference>
<sequence length="391" mass="43947">MLLSIKTKLKLSKAQEIIMSKHAGIARFSYNWGLATWNNLVKDGLKPNKYILKKFFNNHVKPEFEWIKEKGICQKITQYAFDNLGDAFSRFFSLKGGYPNFKKKGAHDSFTIDASGKPIPVGGKSVKLPTIGWVRTYEGLPHTTCKSITISRTADSWFIAFAHEQEHEPTVKSHEIVGVDLGIKELATLSTGVAFPNPKHYKTNLEKLCRLSKKFARKAKGSKNRGKAKIQLAKHHLRIANLRKDTLHKITLRVRHFAIVTEAAKTASGLTTFLCKNHAKIVVEDLNVSGMLSNHKMAQVIADCGFHEFKRQLEYKAKKFGCEIIIADRWFPSSKICSNCGHIQDMPLKERTYNCKSCGHSMDRDLNAAINLSQCSACVKGVVDARRAASR</sequence>
<protein>
    <submittedName>
        <fullName evidence="10">Transposase</fullName>
    </submittedName>
</protein>
<dbReference type="GO" id="GO:0006310">
    <property type="term" value="P:DNA recombination"/>
    <property type="evidence" value="ECO:0007669"/>
    <property type="project" value="UniProtKB-KW"/>
</dbReference>
<dbReference type="EMBL" id="CP030118">
    <property type="protein sequence ID" value="QDL10230.1"/>
    <property type="molecule type" value="Genomic_DNA"/>
</dbReference>
<dbReference type="RefSeq" id="WP_169268688.1">
    <property type="nucleotide sequence ID" value="NZ_CAWOXK010000001.1"/>
</dbReference>
<keyword evidence="2" id="KW-0815">Transposition</keyword>
<evidence type="ECO:0000259" key="8">
    <source>
        <dbReference type="Pfam" id="PF07282"/>
    </source>
</evidence>
<evidence type="ECO:0000259" key="7">
    <source>
        <dbReference type="Pfam" id="PF01385"/>
    </source>
</evidence>
<name>A0A856MJ77_9CYAN</name>
<dbReference type="AlphaFoldDB" id="A0A856MJ77"/>
<gene>
    <name evidence="10" type="ORF">DP114_22115</name>
</gene>
<dbReference type="GO" id="GO:0032196">
    <property type="term" value="P:transposition"/>
    <property type="evidence" value="ECO:0007669"/>
    <property type="project" value="UniProtKB-KW"/>
</dbReference>
<proteinExistence type="inferred from homology"/>
<feature type="domain" description="Cas12f1-like TNB" evidence="8">
    <location>
        <begin position="306"/>
        <end position="372"/>
    </location>
</feature>
<dbReference type="Proteomes" id="UP000503129">
    <property type="component" value="Chromosome"/>
</dbReference>
<evidence type="ECO:0000259" key="9">
    <source>
        <dbReference type="Pfam" id="PF12323"/>
    </source>
</evidence>
<keyword evidence="5" id="KW-0238">DNA-binding</keyword>
<feature type="domain" description="Transposase putative helix-turn-helix" evidence="9">
    <location>
        <begin position="1"/>
        <end position="43"/>
    </location>
</feature>
<keyword evidence="6" id="KW-0233">DNA recombination</keyword>
<keyword evidence="11" id="KW-1185">Reference proteome</keyword>
<reference evidence="10 11" key="1">
    <citation type="submission" date="2018-06" db="EMBL/GenBank/DDBJ databases">
        <title>Comparative genomics of Brasilonema spp. strains.</title>
        <authorList>
            <person name="Alvarenga D.O."/>
            <person name="Fiore M.F."/>
            <person name="Varani A.M."/>
        </authorList>
    </citation>
    <scope>NUCLEOTIDE SEQUENCE [LARGE SCALE GENOMIC DNA]</scope>
    <source>
        <strain evidence="10 11">CENA114</strain>
    </source>
</reference>
<dbReference type="InterPro" id="IPR010095">
    <property type="entry name" value="Cas12f1-like_TNB"/>
</dbReference>
<evidence type="ECO:0000256" key="1">
    <source>
        <dbReference type="ARBA" id="ARBA00008761"/>
    </source>
</evidence>
<evidence type="ECO:0000313" key="11">
    <source>
        <dbReference type="Proteomes" id="UP000503129"/>
    </source>
</evidence>
<evidence type="ECO:0000256" key="4">
    <source>
        <dbReference type="ARBA" id="ARBA00022833"/>
    </source>
</evidence>
<dbReference type="Pfam" id="PF07282">
    <property type="entry name" value="Cas12f1-like_TNB"/>
    <property type="match status" value="1"/>
</dbReference>